<reference evidence="2" key="1">
    <citation type="journal article" date="2021" name="New Phytol.">
        <title>Evolutionary innovations through gain and loss of genes in the ectomycorrhizal Boletales.</title>
        <authorList>
            <person name="Wu G."/>
            <person name="Miyauchi S."/>
            <person name="Morin E."/>
            <person name="Kuo A."/>
            <person name="Drula E."/>
            <person name="Varga T."/>
            <person name="Kohler A."/>
            <person name="Feng B."/>
            <person name="Cao Y."/>
            <person name="Lipzen A."/>
            <person name="Daum C."/>
            <person name="Hundley H."/>
            <person name="Pangilinan J."/>
            <person name="Johnson J."/>
            <person name="Barry K."/>
            <person name="LaButti K."/>
            <person name="Ng V."/>
            <person name="Ahrendt S."/>
            <person name="Min B."/>
            <person name="Choi I.G."/>
            <person name="Park H."/>
            <person name="Plett J.M."/>
            <person name="Magnuson J."/>
            <person name="Spatafora J.W."/>
            <person name="Nagy L.G."/>
            <person name="Henrissat B."/>
            <person name="Grigoriev I.V."/>
            <person name="Yang Z.L."/>
            <person name="Xu J."/>
            <person name="Martin F.M."/>
        </authorList>
    </citation>
    <scope>NUCLEOTIDE SEQUENCE</scope>
    <source>
        <strain evidence="2">KKN 215</strain>
    </source>
</reference>
<sequence length="126" mass="14678">MQLFSCLVLPGSCFYATPFPQSLYNYTVCRPHPCVAITVIAVVVYIRYLFNILLLLVLSFQLALQRSQQNTYHTDTWKSFDSREKDQLHTRYHRHKAILVVRLAYSHCTITTLTKTADHKQEAMQP</sequence>
<evidence type="ECO:0000256" key="1">
    <source>
        <dbReference type="SAM" id="Phobius"/>
    </source>
</evidence>
<gene>
    <name evidence="2" type="ORF">BXZ70DRAFT_45798</name>
</gene>
<evidence type="ECO:0000313" key="2">
    <source>
        <dbReference type="EMBL" id="KAH8108196.1"/>
    </source>
</evidence>
<protein>
    <submittedName>
        <fullName evidence="2">Uncharacterized protein</fullName>
    </submittedName>
</protein>
<keyword evidence="1" id="KW-0812">Transmembrane</keyword>
<dbReference type="AlphaFoldDB" id="A0A8K0V1A5"/>
<feature type="transmembrane region" description="Helical" evidence="1">
    <location>
        <begin position="35"/>
        <end position="58"/>
    </location>
</feature>
<keyword evidence="1" id="KW-1133">Transmembrane helix</keyword>
<name>A0A8K0V1A5_9AGAR</name>
<keyword evidence="1" id="KW-0472">Membrane</keyword>
<proteinExistence type="predicted"/>
<dbReference type="EMBL" id="JAEVFJ010000001">
    <property type="protein sequence ID" value="KAH8108196.1"/>
    <property type="molecule type" value="Genomic_DNA"/>
</dbReference>
<keyword evidence="3" id="KW-1185">Reference proteome</keyword>
<dbReference type="Proteomes" id="UP000813824">
    <property type="component" value="Unassembled WGS sequence"/>
</dbReference>
<comment type="caution">
    <text evidence="2">The sequence shown here is derived from an EMBL/GenBank/DDBJ whole genome shotgun (WGS) entry which is preliminary data.</text>
</comment>
<evidence type="ECO:0000313" key="3">
    <source>
        <dbReference type="Proteomes" id="UP000813824"/>
    </source>
</evidence>
<organism evidence="2 3">
    <name type="scientific">Cristinia sonorae</name>
    <dbReference type="NCBI Taxonomy" id="1940300"/>
    <lineage>
        <taxon>Eukaryota</taxon>
        <taxon>Fungi</taxon>
        <taxon>Dikarya</taxon>
        <taxon>Basidiomycota</taxon>
        <taxon>Agaricomycotina</taxon>
        <taxon>Agaricomycetes</taxon>
        <taxon>Agaricomycetidae</taxon>
        <taxon>Agaricales</taxon>
        <taxon>Pleurotineae</taxon>
        <taxon>Stephanosporaceae</taxon>
        <taxon>Cristinia</taxon>
    </lineage>
</organism>
<accession>A0A8K0V1A5</accession>